<evidence type="ECO:0008006" key="2">
    <source>
        <dbReference type="Google" id="ProtNLM"/>
    </source>
</evidence>
<dbReference type="PROSITE" id="PS51257">
    <property type="entry name" value="PROKAR_LIPOPROTEIN"/>
    <property type="match status" value="1"/>
</dbReference>
<proteinExistence type="predicted"/>
<evidence type="ECO:0000313" key="1">
    <source>
        <dbReference type="EMBL" id="SFV61521.1"/>
    </source>
</evidence>
<name>A0A1W1C757_9ZZZZ</name>
<dbReference type="EMBL" id="FPHK01000053">
    <property type="protein sequence ID" value="SFV61521.1"/>
    <property type="molecule type" value="Genomic_DNA"/>
</dbReference>
<reference evidence="1" key="1">
    <citation type="submission" date="2016-10" db="EMBL/GenBank/DDBJ databases">
        <authorList>
            <person name="de Groot N.N."/>
        </authorList>
    </citation>
    <scope>NUCLEOTIDE SEQUENCE</scope>
</reference>
<dbReference type="AlphaFoldDB" id="A0A1W1C757"/>
<accession>A0A1W1C757</accession>
<sequence length="193" mass="20971">MFKTLKFMLIALASVALMSGCGGAKPTAENKEAPVSKSTNAGTNSNLKTIYVSSKATYDGPIAQNIKDECSIDSQVMEWIKRYAAKNNINIVMNGKPKATDMVLKIFITDAISQRMGPMGQNKNIIILGKLYKGKTLQASFKAARRSGGGYFSMYRTSCSVLGSCAKTLGRDTANWLRHPVNNAKLGDVYLIK</sequence>
<organism evidence="1">
    <name type="scientific">hydrothermal vent metagenome</name>
    <dbReference type="NCBI Taxonomy" id="652676"/>
    <lineage>
        <taxon>unclassified sequences</taxon>
        <taxon>metagenomes</taxon>
        <taxon>ecological metagenomes</taxon>
    </lineage>
</organism>
<protein>
    <recommendedName>
        <fullName evidence="2">Lipoprotein</fullName>
    </recommendedName>
</protein>
<gene>
    <name evidence="1" type="ORF">MNB_SM-6-1415</name>
</gene>